<sequence>MNSITIIVFTLFVCATVAQEYTKKYDNVNIETILSNDRVITNYINCLLGKGACTKEGRELKKLLPDAIQTDCSKCTQEQKRNSRKVITFIRSRRPQDWAKLIAKYDPEGLFNKRSSFL</sequence>
<dbReference type="SUPFAM" id="SSF100910">
    <property type="entry name" value="Chemosensory protein Csp2"/>
    <property type="match status" value="1"/>
</dbReference>
<evidence type="ECO:0000313" key="1">
    <source>
        <dbReference type="EMBL" id="AWC08464.1"/>
    </source>
</evidence>
<organism evidence="1">
    <name type="scientific">Bradysia odoriphaga</name>
    <dbReference type="NCBI Taxonomy" id="1564500"/>
    <lineage>
        <taxon>Eukaryota</taxon>
        <taxon>Metazoa</taxon>
        <taxon>Ecdysozoa</taxon>
        <taxon>Arthropoda</taxon>
        <taxon>Hexapoda</taxon>
        <taxon>Insecta</taxon>
        <taxon>Pterygota</taxon>
        <taxon>Neoptera</taxon>
        <taxon>Endopterygota</taxon>
        <taxon>Diptera</taxon>
        <taxon>Nematocera</taxon>
        <taxon>Sciaroidea</taxon>
        <taxon>Sciaridae</taxon>
        <taxon>Bradysia</taxon>
    </lineage>
</organism>
<dbReference type="Pfam" id="PF03392">
    <property type="entry name" value="OS-D"/>
    <property type="match status" value="1"/>
</dbReference>
<dbReference type="AlphaFoldDB" id="A0A2S0X9L0"/>
<gene>
    <name evidence="1" type="primary">CSP4</name>
</gene>
<dbReference type="InterPro" id="IPR005055">
    <property type="entry name" value="A10/PebIII"/>
</dbReference>
<reference evidence="1" key="1">
    <citation type="journal article" date="2018" name="Front. Physiol.">
        <title>Sex- and Tissue-Specific Expression Profiles of Odorant Binding Protein and Chemosensory Protein Genes in Bradysia odoriphaga (Diptera: Sciaridae).</title>
        <authorList>
            <person name="Zhao Y."/>
            <person name="Ding J."/>
            <person name="Zhang Z."/>
            <person name="Liu F."/>
            <person name="Zhou C."/>
            <person name="Mu W."/>
        </authorList>
    </citation>
    <scope>NUCLEOTIDE SEQUENCE</scope>
</reference>
<dbReference type="InterPro" id="IPR036682">
    <property type="entry name" value="OS_D_A10/PebIII_sf"/>
</dbReference>
<name>A0A2S0X9L0_9DIPT</name>
<dbReference type="EMBL" id="MG544173">
    <property type="protein sequence ID" value="AWC08464.1"/>
    <property type="molecule type" value="mRNA"/>
</dbReference>
<accession>A0A2S0X9L0</accession>
<dbReference type="Gene3D" id="1.10.2080.10">
    <property type="entry name" value="Insect odorant-binding protein A10/Ejaculatory bulb-specific protein 3"/>
    <property type="match status" value="1"/>
</dbReference>
<dbReference type="SMR" id="A0A2S0X9L0"/>
<dbReference type="PANTHER" id="PTHR11257">
    <property type="entry name" value="CHEMOSENSORY PROTEIN-RELATED"/>
    <property type="match status" value="1"/>
</dbReference>
<protein>
    <submittedName>
        <fullName evidence="1">Chemosensory protein 4</fullName>
    </submittedName>
</protein>
<dbReference type="PANTHER" id="PTHR11257:SF13">
    <property type="entry name" value="GEO07322P1"/>
    <property type="match status" value="1"/>
</dbReference>
<proteinExistence type="evidence at transcript level"/>
<dbReference type="OrthoDB" id="6344725at2759"/>